<dbReference type="AlphaFoldDB" id="A0A2T7FVC9"/>
<dbReference type="InterPro" id="IPR010265">
    <property type="entry name" value="Phage_lambda_TipM"/>
</dbReference>
<comment type="caution">
    <text evidence="1">The sequence shown here is derived from an EMBL/GenBank/DDBJ whole genome shotgun (WGS) entry which is preliminary data.</text>
</comment>
<protein>
    <submittedName>
        <fullName evidence="1">Phage tail protein</fullName>
    </submittedName>
</protein>
<dbReference type="Pfam" id="PF05939">
    <property type="entry name" value="Phage_min_tail"/>
    <property type="match status" value="1"/>
</dbReference>
<evidence type="ECO:0000313" key="1">
    <source>
        <dbReference type="EMBL" id="PVA06108.1"/>
    </source>
</evidence>
<accession>A0A2T7FVC9</accession>
<gene>
    <name evidence="1" type="ORF">DC363_12410</name>
</gene>
<organism evidence="1 2">
    <name type="scientific">Thalassorhabdomicrobium marinisediminis</name>
    <dbReference type="NCBI Taxonomy" id="2170577"/>
    <lineage>
        <taxon>Bacteria</taxon>
        <taxon>Pseudomonadati</taxon>
        <taxon>Pseudomonadota</taxon>
        <taxon>Alphaproteobacteria</taxon>
        <taxon>Rhodobacterales</taxon>
        <taxon>Paracoccaceae</taxon>
        <taxon>Thalassorhabdomicrobium</taxon>
    </lineage>
</organism>
<dbReference type="RefSeq" id="WP_108641476.1">
    <property type="nucleotide sequence ID" value="NZ_QCYG01000007.1"/>
</dbReference>
<evidence type="ECO:0000313" key="2">
    <source>
        <dbReference type="Proteomes" id="UP000244817"/>
    </source>
</evidence>
<sequence length="114" mass="12658">MALQTFAPSIAPSPAGTITPQVNLRTAEFGDGYTQAGPAGLNHIREVVALKWNGITPAQREELEAFFRAHGGYKAFLYQPYGFATPVRWTCKEWSSTTKTPQTFTAKLRQDFSF</sequence>
<name>A0A2T7FVC9_9RHOB</name>
<dbReference type="Proteomes" id="UP000244817">
    <property type="component" value="Unassembled WGS sequence"/>
</dbReference>
<reference evidence="1 2" key="1">
    <citation type="submission" date="2018-04" db="EMBL/GenBank/DDBJ databases">
        <title>Pelagivirga bohaiensis gen. nov., sp. nov., a bacterium isolated from the Bohai Sea.</title>
        <authorList>
            <person name="Ji X."/>
        </authorList>
    </citation>
    <scope>NUCLEOTIDE SEQUENCE [LARGE SCALE GENOMIC DNA]</scope>
    <source>
        <strain evidence="1 2">BH-SD16</strain>
    </source>
</reference>
<proteinExistence type="predicted"/>
<keyword evidence="2" id="KW-1185">Reference proteome</keyword>
<dbReference type="EMBL" id="QCYG01000007">
    <property type="protein sequence ID" value="PVA06108.1"/>
    <property type="molecule type" value="Genomic_DNA"/>
</dbReference>
<dbReference type="OrthoDB" id="8607203at2"/>